<evidence type="ECO:0008006" key="5">
    <source>
        <dbReference type="Google" id="ProtNLM"/>
    </source>
</evidence>
<evidence type="ECO:0000259" key="1">
    <source>
        <dbReference type="Pfam" id="PF03551"/>
    </source>
</evidence>
<dbReference type="eggNOG" id="COG1695">
    <property type="taxonomic scope" value="Bacteria"/>
</dbReference>
<evidence type="ECO:0000313" key="4">
    <source>
        <dbReference type="Proteomes" id="UP000011723"/>
    </source>
</evidence>
<keyword evidence="4" id="KW-1185">Reference proteome</keyword>
<feature type="domain" description="Transcription regulator PadR N-terminal" evidence="1">
    <location>
        <begin position="7"/>
        <end position="81"/>
    </location>
</feature>
<dbReference type="Pfam" id="PF03551">
    <property type="entry name" value="PadR"/>
    <property type="match status" value="1"/>
</dbReference>
<dbReference type="SUPFAM" id="SSF46785">
    <property type="entry name" value="Winged helix' DNA-binding domain"/>
    <property type="match status" value="1"/>
</dbReference>
<name>M1NKC6_9CORY</name>
<dbReference type="Pfam" id="PF10400">
    <property type="entry name" value="Vir_act_alpha_C"/>
    <property type="match status" value="1"/>
</dbReference>
<reference evidence="3 4" key="1">
    <citation type="journal article" date="2012" name="Stand. Genomic Sci.">
        <title>Genome sequence of the halotolerant bacterium Corynebacterium halotolerans type strain YIM 70093(T) (= DSM 44683(T)).</title>
        <authorList>
            <person name="Ruckert C."/>
            <person name="Albersmeier A."/>
            <person name="Al-Dilaimi A."/>
            <person name="Niehaus K."/>
            <person name="Szczepanowski R."/>
            <person name="Kalinowski J."/>
        </authorList>
    </citation>
    <scope>NUCLEOTIDE SEQUENCE [LARGE SCALE GENOMIC DNA]</scope>
    <source>
        <strain evidence="3">YIM 70093</strain>
    </source>
</reference>
<dbReference type="RefSeq" id="WP_015400282.1">
    <property type="nucleotide sequence ID" value="NC_020302.1"/>
</dbReference>
<feature type="domain" description="Transcription regulator PadR C-terminal" evidence="2">
    <location>
        <begin position="95"/>
        <end position="169"/>
    </location>
</feature>
<proteinExistence type="predicted"/>
<dbReference type="Proteomes" id="UP000011723">
    <property type="component" value="Chromosome"/>
</dbReference>
<organism evidence="3 4">
    <name type="scientific">Corynebacterium halotolerans YIM 70093 = DSM 44683</name>
    <dbReference type="NCBI Taxonomy" id="1121362"/>
    <lineage>
        <taxon>Bacteria</taxon>
        <taxon>Bacillati</taxon>
        <taxon>Actinomycetota</taxon>
        <taxon>Actinomycetes</taxon>
        <taxon>Mycobacteriales</taxon>
        <taxon>Corynebacteriaceae</taxon>
        <taxon>Corynebacterium</taxon>
    </lineage>
</organism>
<dbReference type="PANTHER" id="PTHR43252:SF2">
    <property type="entry name" value="TRANSCRIPTION REGULATOR, PADR-LIKE FAMILY"/>
    <property type="match status" value="1"/>
</dbReference>
<protein>
    <recommendedName>
        <fullName evidence="5">ParR family transcriptional regulator</fullName>
    </recommendedName>
</protein>
<evidence type="ECO:0000259" key="2">
    <source>
        <dbReference type="Pfam" id="PF10400"/>
    </source>
</evidence>
<dbReference type="EMBL" id="CP003697">
    <property type="protein sequence ID" value="AGF71863.1"/>
    <property type="molecule type" value="Genomic_DNA"/>
</dbReference>
<dbReference type="InterPro" id="IPR036388">
    <property type="entry name" value="WH-like_DNA-bd_sf"/>
</dbReference>
<gene>
    <name evidence="3" type="ORF">A605_04260</name>
</gene>
<dbReference type="InterPro" id="IPR018309">
    <property type="entry name" value="Tscrpt_reg_PadR_C"/>
</dbReference>
<dbReference type="OrthoDB" id="3186544at2"/>
<accession>M1NKC6</accession>
<dbReference type="AlphaFoldDB" id="M1NKC6"/>
<dbReference type="PATRIC" id="fig|1121362.3.peg.856"/>
<dbReference type="PANTHER" id="PTHR43252">
    <property type="entry name" value="TRANSCRIPTIONAL REGULATOR YQJI"/>
    <property type="match status" value="1"/>
</dbReference>
<dbReference type="InterPro" id="IPR036390">
    <property type="entry name" value="WH_DNA-bd_sf"/>
</dbReference>
<dbReference type="KEGG" id="chn:A605_04260"/>
<dbReference type="HOGENOM" id="CLU_089258_0_0_11"/>
<dbReference type="Gene3D" id="1.10.10.10">
    <property type="entry name" value="Winged helix-like DNA-binding domain superfamily/Winged helix DNA-binding domain"/>
    <property type="match status" value="1"/>
</dbReference>
<dbReference type="STRING" id="1121362.A605_04260"/>
<sequence>MPIKSSLLALLAEQPGSASQLQQRFLALTEEVWPLNIGQVTQTLARLERDELIEAAGQITGPTGRTAETYRLTDAGHAAVEDWWADPVLRPKSERDELVIKVSLAAARHDVDLIALLDRQRRATLRELRGLHRASRDLGATRTAERLQLERRIFDLEAEARWLDRVEALAHPTTDQEA</sequence>
<evidence type="ECO:0000313" key="3">
    <source>
        <dbReference type="EMBL" id="AGF71863.1"/>
    </source>
</evidence>
<dbReference type="InterPro" id="IPR005149">
    <property type="entry name" value="Tscrpt_reg_PadR_N"/>
</dbReference>